<keyword evidence="3 8" id="KW-0808">Transferase</keyword>
<reference evidence="8 9" key="1">
    <citation type="submission" date="2018-05" db="EMBL/GenBank/DDBJ databases">
        <authorList>
            <person name="Lanie J.A."/>
            <person name="Ng W.-L."/>
            <person name="Kazmierczak K.M."/>
            <person name="Andrzejewski T.M."/>
            <person name="Davidsen T.M."/>
            <person name="Wayne K.J."/>
            <person name="Tettelin H."/>
            <person name="Glass J.I."/>
            <person name="Rusch D."/>
            <person name="Podicherti R."/>
            <person name="Tsui H.-C.T."/>
            <person name="Winkler M.E."/>
        </authorList>
    </citation>
    <scope>NUCLEOTIDE SEQUENCE [LARGE SCALE GENOMIC DNA]</scope>
    <source>
        <strain evidence="8 9">BUT-10</strain>
    </source>
</reference>
<dbReference type="EMBL" id="QFYS01000001">
    <property type="protein sequence ID" value="RAK68793.1"/>
    <property type="molecule type" value="Genomic_DNA"/>
</dbReference>
<dbReference type="Proteomes" id="UP000249524">
    <property type="component" value="Unassembled WGS sequence"/>
</dbReference>
<dbReference type="SUPFAM" id="SSF53335">
    <property type="entry name" value="S-adenosyl-L-methionine-dependent methyltransferases"/>
    <property type="match status" value="1"/>
</dbReference>
<dbReference type="InterPro" id="IPR002052">
    <property type="entry name" value="DNA_methylase_N6_adenine_CS"/>
</dbReference>
<accession>A0A328BNW7</accession>
<dbReference type="PANTHER" id="PTHR13370:SF3">
    <property type="entry name" value="TRNA (GUANINE(10)-N2)-METHYLTRANSFERASE HOMOLOG"/>
    <property type="match status" value="1"/>
</dbReference>
<dbReference type="InterPro" id="IPR002941">
    <property type="entry name" value="DNA_methylase_N4/N6"/>
</dbReference>
<feature type="region of interest" description="Disordered" evidence="6">
    <location>
        <begin position="215"/>
        <end position="234"/>
    </location>
</feature>
<evidence type="ECO:0000256" key="6">
    <source>
        <dbReference type="SAM" id="MobiDB-lite"/>
    </source>
</evidence>
<organism evidence="8 9">
    <name type="scientific">Phenylobacterium kunshanense</name>
    <dbReference type="NCBI Taxonomy" id="1445034"/>
    <lineage>
        <taxon>Bacteria</taxon>
        <taxon>Pseudomonadati</taxon>
        <taxon>Pseudomonadota</taxon>
        <taxon>Alphaproteobacteria</taxon>
        <taxon>Caulobacterales</taxon>
        <taxon>Caulobacteraceae</taxon>
        <taxon>Phenylobacterium</taxon>
    </lineage>
</organism>
<comment type="caution">
    <text evidence="8">The sequence shown here is derived from an EMBL/GenBank/DDBJ whole genome shotgun (WGS) entry which is preliminary data.</text>
</comment>
<proteinExistence type="inferred from homology"/>
<feature type="domain" description="DNA methylase N-4/N-6" evidence="7">
    <location>
        <begin position="142"/>
        <end position="203"/>
    </location>
</feature>
<dbReference type="PANTHER" id="PTHR13370">
    <property type="entry name" value="RNA METHYLASE-RELATED"/>
    <property type="match status" value="1"/>
</dbReference>
<dbReference type="EC" id="2.1.1.-" evidence="5"/>
<keyword evidence="2 8" id="KW-0489">Methyltransferase</keyword>
<protein>
    <recommendedName>
        <fullName evidence="5">Methyltransferase</fullName>
        <ecNumber evidence="5">2.1.1.-</ecNumber>
    </recommendedName>
</protein>
<dbReference type="AlphaFoldDB" id="A0A328BNW7"/>
<evidence type="ECO:0000313" key="9">
    <source>
        <dbReference type="Proteomes" id="UP000249524"/>
    </source>
</evidence>
<evidence type="ECO:0000256" key="3">
    <source>
        <dbReference type="ARBA" id="ARBA00022679"/>
    </source>
</evidence>
<evidence type="ECO:0000256" key="2">
    <source>
        <dbReference type="ARBA" id="ARBA00022603"/>
    </source>
</evidence>
<dbReference type="PROSITE" id="PS00092">
    <property type="entry name" value="N6_MTASE"/>
    <property type="match status" value="1"/>
</dbReference>
<dbReference type="GO" id="GO:0009007">
    <property type="term" value="F:site-specific DNA-methyltransferase (adenine-specific) activity"/>
    <property type="evidence" value="ECO:0007669"/>
    <property type="project" value="UniProtKB-EC"/>
</dbReference>
<dbReference type="InterPro" id="IPR001091">
    <property type="entry name" value="RM_Methyltransferase"/>
</dbReference>
<evidence type="ECO:0000256" key="5">
    <source>
        <dbReference type="RuleBase" id="RU362026"/>
    </source>
</evidence>
<dbReference type="OrthoDB" id="9773571at2"/>
<dbReference type="GO" id="GO:0005737">
    <property type="term" value="C:cytoplasm"/>
    <property type="evidence" value="ECO:0007669"/>
    <property type="project" value="TreeGrafter"/>
</dbReference>
<evidence type="ECO:0000313" key="8">
    <source>
        <dbReference type="EMBL" id="RAK68793.1"/>
    </source>
</evidence>
<dbReference type="Pfam" id="PF01555">
    <property type="entry name" value="N6_N4_Mtase"/>
    <property type="match status" value="1"/>
</dbReference>
<comment type="catalytic activity">
    <reaction evidence="4">
        <text>a 2'-deoxyadenosine in DNA + S-adenosyl-L-methionine = an N(6)-methyl-2'-deoxyadenosine in DNA + S-adenosyl-L-homocysteine + H(+)</text>
        <dbReference type="Rhea" id="RHEA:15197"/>
        <dbReference type="Rhea" id="RHEA-COMP:12418"/>
        <dbReference type="Rhea" id="RHEA-COMP:12419"/>
        <dbReference type="ChEBI" id="CHEBI:15378"/>
        <dbReference type="ChEBI" id="CHEBI:57856"/>
        <dbReference type="ChEBI" id="CHEBI:59789"/>
        <dbReference type="ChEBI" id="CHEBI:90615"/>
        <dbReference type="ChEBI" id="CHEBI:90616"/>
        <dbReference type="EC" id="2.1.1.72"/>
    </reaction>
</comment>
<evidence type="ECO:0000256" key="1">
    <source>
        <dbReference type="ARBA" id="ARBA00006594"/>
    </source>
</evidence>
<name>A0A328BNW7_9CAUL</name>
<keyword evidence="9" id="KW-1185">Reference proteome</keyword>
<dbReference type="PRINTS" id="PR00508">
    <property type="entry name" value="S21N4MTFRASE"/>
</dbReference>
<dbReference type="GO" id="GO:0032259">
    <property type="term" value="P:methylation"/>
    <property type="evidence" value="ECO:0007669"/>
    <property type="project" value="UniProtKB-KW"/>
</dbReference>
<dbReference type="Gene3D" id="3.40.50.150">
    <property type="entry name" value="Vaccinia Virus protein VP39"/>
    <property type="match status" value="2"/>
</dbReference>
<evidence type="ECO:0000259" key="7">
    <source>
        <dbReference type="Pfam" id="PF01555"/>
    </source>
</evidence>
<evidence type="ECO:0000256" key="4">
    <source>
        <dbReference type="ARBA" id="ARBA00047942"/>
    </source>
</evidence>
<sequence>MSKFREEVIGDARLILGDCREVLPTLGKVDAVVTDPPYGIAHSSNRGATWQGTQIANDQDTSVRDAVLASAMAPAGIVFGSWKRPKPDGTHTVLIWDKGDAAGMGDLSIPWKPNHEEIYIIGRGFAGHRGPAILRHTNITWERKGRAHPHAKPVSLMVDLIAKVSGGVILDPFMGSGTTGVACVRLGRRFLGVEIEPSYFDIACRRIEEAYRQPRLFTDPPAKPQQPSMFGDAA</sequence>
<dbReference type="RefSeq" id="WP_111274285.1">
    <property type="nucleotide sequence ID" value="NZ_QFYS01000001.1"/>
</dbReference>
<dbReference type="InterPro" id="IPR029063">
    <property type="entry name" value="SAM-dependent_MTases_sf"/>
</dbReference>
<dbReference type="GO" id="GO:0003677">
    <property type="term" value="F:DNA binding"/>
    <property type="evidence" value="ECO:0007669"/>
    <property type="project" value="InterPro"/>
</dbReference>
<comment type="similarity">
    <text evidence="1 5">Belongs to the N(4)/N(6)-methyltransferase family.</text>
</comment>
<dbReference type="GO" id="GO:0008170">
    <property type="term" value="F:N-methyltransferase activity"/>
    <property type="evidence" value="ECO:0007669"/>
    <property type="project" value="InterPro"/>
</dbReference>
<gene>
    <name evidence="8" type="ORF">DJ019_01920</name>
</gene>